<evidence type="ECO:0000256" key="2">
    <source>
        <dbReference type="ARBA" id="ARBA00001968"/>
    </source>
</evidence>
<dbReference type="Gene3D" id="3.50.30.40">
    <property type="entry name" value="Ribonuclease E inhibitor RraA/RraA-like"/>
    <property type="match status" value="1"/>
</dbReference>
<dbReference type="Proteomes" id="UP001623384">
    <property type="component" value="Chromosome"/>
</dbReference>
<organism evidence="10 11">
    <name type="scientific">Pseudarthrobacter quantipunctorum</name>
    <dbReference type="NCBI Taxonomy" id="3128980"/>
    <lineage>
        <taxon>Bacteria</taxon>
        <taxon>Bacillati</taxon>
        <taxon>Actinomycetota</taxon>
        <taxon>Actinomycetes</taxon>
        <taxon>Micrococcales</taxon>
        <taxon>Micrococcaceae</taxon>
        <taxon>Pseudarthrobacter</taxon>
    </lineage>
</organism>
<sequence length="166" mass="16929">MSAASTPAEGTAAVNTADLYDERGDELASISLQFQSLGGRSHFSGQARTIRCFQDNALVKSTLATPGNGKVLVVDGGGSLGTALMGDMIAESAVANGWAGVVINGAIRDREAIAALDLGVKALGSNPRKSAKAGAGEVDVDVEIDGVAIRPGCMIWCDPDGILVER</sequence>
<comment type="subunit">
    <text evidence="4 9">Homotrimer.</text>
</comment>
<comment type="cofactor">
    <cofactor evidence="2 9">
        <name>a divalent metal cation</name>
        <dbReference type="ChEBI" id="CHEBI:60240"/>
    </cofactor>
</comment>
<dbReference type="SUPFAM" id="SSF89562">
    <property type="entry name" value="RraA-like"/>
    <property type="match status" value="1"/>
</dbReference>
<evidence type="ECO:0000256" key="9">
    <source>
        <dbReference type="RuleBase" id="RU004338"/>
    </source>
</evidence>
<comment type="function">
    <text evidence="7 9">Catalyzes the aldol cleavage of 4-hydroxy-4-methyl-2-oxoglutarate (HMG) into 2 molecules of pyruvate. Also contains a secondary oxaloacetate (OAA) decarboxylase activity due to the common pyruvate enolate transition state formed following C-C bond cleavage in the retro-aldol and decarboxylation reactions.</text>
</comment>
<evidence type="ECO:0000256" key="8">
    <source>
        <dbReference type="ARBA" id="ARBA00047973"/>
    </source>
</evidence>
<evidence type="ECO:0000256" key="5">
    <source>
        <dbReference type="ARBA" id="ARBA00022723"/>
    </source>
</evidence>
<dbReference type="Pfam" id="PF03737">
    <property type="entry name" value="RraA-like"/>
    <property type="match status" value="1"/>
</dbReference>
<dbReference type="RefSeq" id="WP_406635351.1">
    <property type="nucleotide sequence ID" value="NZ_CP148033.1"/>
</dbReference>
<keyword evidence="6 9" id="KW-0456">Lyase</keyword>
<dbReference type="NCBIfam" id="NF006875">
    <property type="entry name" value="PRK09372.1"/>
    <property type="match status" value="1"/>
</dbReference>
<keyword evidence="5 9" id="KW-0479">Metal-binding</keyword>
<evidence type="ECO:0000256" key="4">
    <source>
        <dbReference type="ARBA" id="ARBA00011233"/>
    </source>
</evidence>
<accession>A0ABZ2R713</accession>
<comment type="catalytic activity">
    <reaction evidence="1 9">
        <text>4-hydroxy-4-methyl-2-oxoglutarate = 2 pyruvate</text>
        <dbReference type="Rhea" id="RHEA:22748"/>
        <dbReference type="ChEBI" id="CHEBI:15361"/>
        <dbReference type="ChEBI" id="CHEBI:58276"/>
        <dbReference type="EC" id="4.1.3.17"/>
    </reaction>
</comment>
<dbReference type="NCBIfam" id="TIGR01935">
    <property type="entry name" value="NOT-MenG"/>
    <property type="match status" value="1"/>
</dbReference>
<dbReference type="PANTHER" id="PTHR33254:SF4">
    <property type="entry name" value="4-HYDROXY-4-METHYL-2-OXOGLUTARATE ALDOLASE 3-RELATED"/>
    <property type="match status" value="1"/>
</dbReference>
<protein>
    <recommendedName>
        <fullName evidence="9">4-hydroxy-4-methyl-2-oxoglutarate aldolase</fullName>
        <shortName evidence="9">HMG aldolase</shortName>
        <ecNumber evidence="9">4.1.1.112</ecNumber>
        <ecNumber evidence="9">4.1.3.17</ecNumber>
    </recommendedName>
    <alternativeName>
        <fullName evidence="9">Oxaloacetate decarboxylase</fullName>
    </alternativeName>
</protein>
<dbReference type="InterPro" id="IPR036704">
    <property type="entry name" value="RraA/RraA-like_sf"/>
</dbReference>
<evidence type="ECO:0000256" key="7">
    <source>
        <dbReference type="ARBA" id="ARBA00025046"/>
    </source>
</evidence>
<name>A0ABZ2R713_9MICC</name>
<evidence type="ECO:0000313" key="10">
    <source>
        <dbReference type="EMBL" id="WXK93167.1"/>
    </source>
</evidence>
<dbReference type="EC" id="4.1.3.17" evidence="9"/>
<evidence type="ECO:0000256" key="3">
    <source>
        <dbReference type="ARBA" id="ARBA00008621"/>
    </source>
</evidence>
<dbReference type="InterPro" id="IPR010203">
    <property type="entry name" value="RraA"/>
</dbReference>
<evidence type="ECO:0000256" key="6">
    <source>
        <dbReference type="ARBA" id="ARBA00023239"/>
    </source>
</evidence>
<evidence type="ECO:0000256" key="1">
    <source>
        <dbReference type="ARBA" id="ARBA00001342"/>
    </source>
</evidence>
<dbReference type="PANTHER" id="PTHR33254">
    <property type="entry name" value="4-HYDROXY-4-METHYL-2-OXOGLUTARATE ALDOLASE 3-RELATED"/>
    <property type="match status" value="1"/>
</dbReference>
<reference evidence="10 11" key="1">
    <citation type="submission" date="2024-03" db="EMBL/GenBank/DDBJ databases">
        <title>Rhodococcus navarretei sp. nov. and Pseudarthrobacter quantumdoti sp. nov., two new species with the ability to biosynthesize Quantum Dots isolated from soil samples at Union Glacier, Antarctica.</title>
        <authorList>
            <person name="Vargas M."/>
        </authorList>
    </citation>
    <scope>NUCLEOTIDE SEQUENCE [LARGE SCALE GENOMIC DNA]</scope>
    <source>
        <strain evidence="10 11">RC-2-3</strain>
    </source>
</reference>
<proteinExistence type="inferred from homology"/>
<dbReference type="CDD" id="cd16841">
    <property type="entry name" value="RraA_family"/>
    <property type="match status" value="1"/>
</dbReference>
<dbReference type="EC" id="4.1.1.112" evidence="9"/>
<dbReference type="EMBL" id="CP148033">
    <property type="protein sequence ID" value="WXK93167.1"/>
    <property type="molecule type" value="Genomic_DNA"/>
</dbReference>
<gene>
    <name evidence="10" type="primary">rraA</name>
    <name evidence="10" type="ORF">WHH00_19295</name>
</gene>
<keyword evidence="11" id="KW-1185">Reference proteome</keyword>
<evidence type="ECO:0000313" key="11">
    <source>
        <dbReference type="Proteomes" id="UP001623384"/>
    </source>
</evidence>
<dbReference type="InterPro" id="IPR005493">
    <property type="entry name" value="RraA/RraA-like"/>
</dbReference>
<comment type="similarity">
    <text evidence="3 9">Belongs to the class II aldolase/RraA-like family.</text>
</comment>
<comment type="catalytic activity">
    <reaction evidence="8 9">
        <text>oxaloacetate + H(+) = pyruvate + CO2</text>
        <dbReference type="Rhea" id="RHEA:15641"/>
        <dbReference type="ChEBI" id="CHEBI:15361"/>
        <dbReference type="ChEBI" id="CHEBI:15378"/>
        <dbReference type="ChEBI" id="CHEBI:16452"/>
        <dbReference type="ChEBI" id="CHEBI:16526"/>
        <dbReference type="EC" id="4.1.1.112"/>
    </reaction>
</comment>